<keyword evidence="5" id="KW-0560">Oxidoreductase</keyword>
<organism evidence="5 6">
    <name type="scientific">Corallococcus carmarthensis</name>
    <dbReference type="NCBI Taxonomy" id="2316728"/>
    <lineage>
        <taxon>Bacteria</taxon>
        <taxon>Pseudomonadati</taxon>
        <taxon>Myxococcota</taxon>
        <taxon>Myxococcia</taxon>
        <taxon>Myxococcales</taxon>
        <taxon>Cystobacterineae</taxon>
        <taxon>Myxococcaceae</taxon>
        <taxon>Corallococcus</taxon>
    </lineage>
</organism>
<accession>A0A3A8K570</accession>
<dbReference type="PRINTS" id="PR00420">
    <property type="entry name" value="RNGMNOXGNASE"/>
</dbReference>
<dbReference type="GO" id="GO:0071949">
    <property type="term" value="F:FAD binding"/>
    <property type="evidence" value="ECO:0007669"/>
    <property type="project" value="InterPro"/>
</dbReference>
<dbReference type="AlphaFoldDB" id="A0A3A8K570"/>
<protein>
    <submittedName>
        <fullName evidence="5">FAD-binding monooxygenase</fullName>
    </submittedName>
</protein>
<dbReference type="InterPro" id="IPR050641">
    <property type="entry name" value="RIFMO-like"/>
</dbReference>
<dbReference type="InterPro" id="IPR036188">
    <property type="entry name" value="FAD/NAD-bd_sf"/>
</dbReference>
<keyword evidence="6" id="KW-1185">Reference proteome</keyword>
<evidence type="ECO:0000256" key="3">
    <source>
        <dbReference type="ARBA" id="ARBA00022827"/>
    </source>
</evidence>
<dbReference type="OrthoDB" id="5482506at2"/>
<dbReference type="EMBL" id="RAWE01000043">
    <property type="protein sequence ID" value="RKH03283.1"/>
    <property type="molecule type" value="Genomic_DNA"/>
</dbReference>
<dbReference type="Gene3D" id="3.50.50.60">
    <property type="entry name" value="FAD/NAD(P)-binding domain"/>
    <property type="match status" value="1"/>
</dbReference>
<reference evidence="6" key="1">
    <citation type="submission" date="2018-09" db="EMBL/GenBank/DDBJ databases">
        <authorList>
            <person name="Livingstone P.G."/>
            <person name="Whitworth D.E."/>
        </authorList>
    </citation>
    <scope>NUCLEOTIDE SEQUENCE [LARGE SCALE GENOMIC DNA]</scope>
    <source>
        <strain evidence="6">CA043D</strain>
    </source>
</reference>
<name>A0A3A8K570_9BACT</name>
<keyword evidence="5" id="KW-0503">Monooxygenase</keyword>
<dbReference type="RefSeq" id="WP_120603146.1">
    <property type="nucleotide sequence ID" value="NZ_RAWE01000043.1"/>
</dbReference>
<keyword evidence="2" id="KW-0285">Flavoprotein</keyword>
<dbReference type="GO" id="GO:0016709">
    <property type="term" value="F:oxidoreductase activity, acting on paired donors, with incorporation or reduction of molecular oxygen, NAD(P)H as one donor, and incorporation of one atom of oxygen"/>
    <property type="evidence" value="ECO:0007669"/>
    <property type="project" value="UniProtKB-ARBA"/>
</dbReference>
<dbReference type="InterPro" id="IPR002938">
    <property type="entry name" value="FAD-bd"/>
</dbReference>
<feature type="domain" description="FAD-binding" evidence="4">
    <location>
        <begin position="6"/>
        <end position="361"/>
    </location>
</feature>
<dbReference type="Gene3D" id="3.40.30.120">
    <property type="match status" value="1"/>
</dbReference>
<evidence type="ECO:0000256" key="1">
    <source>
        <dbReference type="ARBA" id="ARBA00001974"/>
    </source>
</evidence>
<dbReference type="Proteomes" id="UP000268313">
    <property type="component" value="Unassembled WGS sequence"/>
</dbReference>
<evidence type="ECO:0000313" key="6">
    <source>
        <dbReference type="Proteomes" id="UP000268313"/>
    </source>
</evidence>
<comment type="caution">
    <text evidence="5">The sequence shown here is derived from an EMBL/GenBank/DDBJ whole genome shotgun (WGS) entry which is preliminary data.</text>
</comment>
<gene>
    <name evidence="5" type="ORF">D7X32_14595</name>
</gene>
<evidence type="ECO:0000313" key="5">
    <source>
        <dbReference type="EMBL" id="RKH03283.1"/>
    </source>
</evidence>
<dbReference type="SUPFAM" id="SSF51905">
    <property type="entry name" value="FAD/NAD(P)-binding domain"/>
    <property type="match status" value="1"/>
</dbReference>
<dbReference type="Gene3D" id="3.30.70.2450">
    <property type="match status" value="1"/>
</dbReference>
<keyword evidence="3" id="KW-0274">FAD</keyword>
<evidence type="ECO:0000256" key="2">
    <source>
        <dbReference type="ARBA" id="ARBA00022630"/>
    </source>
</evidence>
<dbReference type="PANTHER" id="PTHR43004:SF19">
    <property type="entry name" value="BINDING MONOOXYGENASE, PUTATIVE (JCVI)-RELATED"/>
    <property type="match status" value="1"/>
</dbReference>
<comment type="cofactor">
    <cofactor evidence="1">
        <name>FAD</name>
        <dbReference type="ChEBI" id="CHEBI:57692"/>
    </cofactor>
</comment>
<sequence>MEQRGVDVVVVGAGPTGLLLASELALGGVRVVVLERRSEPDSVLKAGGIGAVASEALERRGLGPALNAEETAAFEVMKAMARSLGTQDSPQAGGARRGGGHFAGLSLIDQTLQREPGRRSRAVPQAALERILGEHVRALGVEVWRGHTVESFEDTGERVSVEARGPGGPRSLEAAFLVGCDGGRSTVRKQAGFDFPGTAPTLTGHQALVEIDHPERLLPLGWRRTGGGMMSYGPIPGRVAVLEFDGPPADREAPVTATEVEQSLRRVSGADVRITALHSATRFSDHARQASSYQRGRVLLAGDAAHVHSPFGGQGLNLGLLDAVNLGWKLAATVQGRAPDSLLATYTSERHPVAARVLDNTRAQLALMRPDPQTTAMRQIVAELLTTYADVNRHFGEMISGVTTRYDLGDDDPLVGHFIADAELTVDGEGTRLYSLMRDGRGLLVDGDGAASEQGAAWTSRLRVVNAPGARSMLVRPDGCIAWAGREGGLRPALERWFPAP</sequence>
<proteinExistence type="predicted"/>
<dbReference type="Pfam" id="PF01494">
    <property type="entry name" value="FAD_binding_3"/>
    <property type="match status" value="1"/>
</dbReference>
<dbReference type="PANTHER" id="PTHR43004">
    <property type="entry name" value="TRK SYSTEM POTASSIUM UPTAKE PROTEIN"/>
    <property type="match status" value="1"/>
</dbReference>
<evidence type="ECO:0000259" key="4">
    <source>
        <dbReference type="Pfam" id="PF01494"/>
    </source>
</evidence>
<dbReference type="Pfam" id="PF21274">
    <property type="entry name" value="Rng_hyd_C"/>
    <property type="match status" value="1"/>
</dbReference>